<dbReference type="NCBIfam" id="TIGR00188">
    <property type="entry name" value="rnpA"/>
    <property type="match status" value="1"/>
</dbReference>
<evidence type="ECO:0000256" key="3">
    <source>
        <dbReference type="ARBA" id="ARBA00022722"/>
    </source>
</evidence>
<dbReference type="SUPFAM" id="SSF54211">
    <property type="entry name" value="Ribosomal protein S5 domain 2-like"/>
    <property type="match status" value="1"/>
</dbReference>
<dbReference type="InterPro" id="IPR014721">
    <property type="entry name" value="Ribsml_uS5_D2-typ_fold_subgr"/>
</dbReference>
<organism evidence="9 10">
    <name type="scientific">Spiroplasma platyhelix PALS-1</name>
    <dbReference type="NCBI Taxonomy" id="1276218"/>
    <lineage>
        <taxon>Bacteria</taxon>
        <taxon>Bacillati</taxon>
        <taxon>Mycoplasmatota</taxon>
        <taxon>Mollicutes</taxon>
        <taxon>Entomoplasmatales</taxon>
        <taxon>Spiroplasmataceae</taxon>
        <taxon>Spiroplasma</taxon>
    </lineage>
</organism>
<comment type="caution">
    <text evidence="9">The sequence shown here is derived from an EMBL/GenBank/DDBJ whole genome shotgun (WGS) entry which is preliminary data.</text>
</comment>
<evidence type="ECO:0000256" key="4">
    <source>
        <dbReference type="ARBA" id="ARBA00022759"/>
    </source>
</evidence>
<keyword evidence="3 7" id="KW-0540">Nuclease</keyword>
<comment type="function">
    <text evidence="1 7">RNaseP catalyzes the removal of the 5'-leader sequence from pre-tRNA to produce the mature 5'-terminus. It can also cleave other RNA substrates such as 4.5S RNA. The protein component plays an auxiliary but essential role in vivo by binding to the 5'-leader sequence and broadening the substrate specificity of the ribozyme.</text>
</comment>
<dbReference type="GO" id="GO:0004526">
    <property type="term" value="F:ribonuclease P activity"/>
    <property type="evidence" value="ECO:0007669"/>
    <property type="project" value="UniProtKB-UniRule"/>
</dbReference>
<dbReference type="PROSITE" id="PS00648">
    <property type="entry name" value="RIBONUCLEASE_P"/>
    <property type="match status" value="1"/>
</dbReference>
<comment type="subunit">
    <text evidence="7">Consists of a catalytic RNA component (M1 or rnpB) and a protein subunit.</text>
</comment>
<keyword evidence="6 7" id="KW-0694">RNA-binding</keyword>
<evidence type="ECO:0000256" key="8">
    <source>
        <dbReference type="NCBIfam" id="TIGR00188"/>
    </source>
</evidence>
<dbReference type="InterPro" id="IPR020568">
    <property type="entry name" value="Ribosomal_Su5_D2-typ_SF"/>
</dbReference>
<dbReference type="GO" id="GO:0030677">
    <property type="term" value="C:ribonuclease P complex"/>
    <property type="evidence" value="ECO:0007669"/>
    <property type="project" value="TreeGrafter"/>
</dbReference>
<reference evidence="9 10" key="1">
    <citation type="submission" date="2020-04" db="EMBL/GenBank/DDBJ databases">
        <title>Complete genome sequence of Spiroplasma platyhelix ATCC 51748, an insect isolate.</title>
        <authorList>
            <person name="Green E.A."/>
            <person name="Klassen J.L."/>
        </authorList>
    </citation>
    <scope>NUCLEOTIDE SEQUENCE [LARGE SCALE GENOMIC DNA]</scope>
    <source>
        <strain evidence="9 10">PALS-1</strain>
    </source>
</reference>
<proteinExistence type="inferred from homology"/>
<sequence>MKKKYRLLKNYQFEKLIVNGKYVSNQEFFIYYFYRNDKGTIRVGISVPKKRVNKAFIRNKIKRQIKHMLNDVKKEWSIDIVVMVKKNYLNNDYNTNKISLLNLLKKVSMKEENK</sequence>
<dbReference type="Pfam" id="PF00825">
    <property type="entry name" value="Ribonuclease_P"/>
    <property type="match status" value="1"/>
</dbReference>
<dbReference type="GO" id="GO:0000049">
    <property type="term" value="F:tRNA binding"/>
    <property type="evidence" value="ECO:0007669"/>
    <property type="project" value="UniProtKB-UniRule"/>
</dbReference>
<evidence type="ECO:0000256" key="2">
    <source>
        <dbReference type="ARBA" id="ARBA00022694"/>
    </source>
</evidence>
<evidence type="ECO:0000256" key="1">
    <source>
        <dbReference type="ARBA" id="ARBA00002663"/>
    </source>
</evidence>
<dbReference type="EC" id="3.1.26.5" evidence="7 8"/>
<dbReference type="InterPro" id="IPR020539">
    <property type="entry name" value="RNase_P_CS"/>
</dbReference>
<dbReference type="HAMAP" id="MF_00227">
    <property type="entry name" value="RNase_P"/>
    <property type="match status" value="1"/>
</dbReference>
<comment type="catalytic activity">
    <reaction evidence="7">
        <text>Endonucleolytic cleavage of RNA, removing 5'-extranucleotides from tRNA precursor.</text>
        <dbReference type="EC" id="3.1.26.5"/>
    </reaction>
</comment>
<comment type="similarity">
    <text evidence="7">Belongs to the RnpA family.</text>
</comment>
<dbReference type="AlphaFoldDB" id="A0A846U0K4"/>
<dbReference type="Proteomes" id="UP000584587">
    <property type="component" value="Unassembled WGS sequence"/>
</dbReference>
<evidence type="ECO:0000313" key="10">
    <source>
        <dbReference type="Proteomes" id="UP000584587"/>
    </source>
</evidence>
<name>A0A846U0K4_9MOLU</name>
<evidence type="ECO:0000256" key="7">
    <source>
        <dbReference type="HAMAP-Rule" id="MF_00227"/>
    </source>
</evidence>
<keyword evidence="2 7" id="KW-0819">tRNA processing</keyword>
<keyword evidence="10" id="KW-1185">Reference proteome</keyword>
<dbReference type="RefSeq" id="WP_168105034.1">
    <property type="nucleotide sequence ID" value="NZ_CP051215.1"/>
</dbReference>
<protein>
    <recommendedName>
        <fullName evidence="7 8">Ribonuclease P protein component</fullName>
        <shortName evidence="7">RNase P protein</shortName>
        <shortName evidence="7">RNaseP protein</shortName>
        <ecNumber evidence="7 8">3.1.26.5</ecNumber>
    </recommendedName>
    <alternativeName>
        <fullName evidence="7">Protein C5</fullName>
    </alternativeName>
</protein>
<dbReference type="PANTHER" id="PTHR33992:SF1">
    <property type="entry name" value="RIBONUCLEASE P PROTEIN COMPONENT"/>
    <property type="match status" value="1"/>
</dbReference>
<accession>A0A846U0K4</accession>
<keyword evidence="5 7" id="KW-0378">Hydrolase</keyword>
<evidence type="ECO:0000256" key="5">
    <source>
        <dbReference type="ARBA" id="ARBA00022801"/>
    </source>
</evidence>
<dbReference type="GO" id="GO:0042781">
    <property type="term" value="F:3'-tRNA processing endoribonuclease activity"/>
    <property type="evidence" value="ECO:0007669"/>
    <property type="project" value="TreeGrafter"/>
</dbReference>
<dbReference type="PANTHER" id="PTHR33992">
    <property type="entry name" value="RIBONUCLEASE P PROTEIN COMPONENT"/>
    <property type="match status" value="1"/>
</dbReference>
<evidence type="ECO:0000256" key="6">
    <source>
        <dbReference type="ARBA" id="ARBA00022884"/>
    </source>
</evidence>
<gene>
    <name evidence="7 9" type="primary">rnpA</name>
    <name evidence="9" type="ORF">HER12_02145</name>
</gene>
<dbReference type="GO" id="GO:0001682">
    <property type="term" value="P:tRNA 5'-leader removal"/>
    <property type="evidence" value="ECO:0007669"/>
    <property type="project" value="UniProtKB-UniRule"/>
</dbReference>
<evidence type="ECO:0000313" key="9">
    <source>
        <dbReference type="EMBL" id="NKE38554.1"/>
    </source>
</evidence>
<dbReference type="Gene3D" id="3.30.230.10">
    <property type="match status" value="1"/>
</dbReference>
<dbReference type="EMBL" id="JAAVVK010000002">
    <property type="protein sequence ID" value="NKE38554.1"/>
    <property type="molecule type" value="Genomic_DNA"/>
</dbReference>
<keyword evidence="4 7" id="KW-0255">Endonuclease</keyword>
<dbReference type="InterPro" id="IPR000100">
    <property type="entry name" value="RNase_P"/>
</dbReference>